<name>A0A1M6LSY9_9BACT</name>
<dbReference type="Proteomes" id="UP000184418">
    <property type="component" value="Unassembled WGS sequence"/>
</dbReference>
<dbReference type="AlphaFoldDB" id="A0A1M6LSY9"/>
<reference evidence="1 2" key="1">
    <citation type="submission" date="2016-11" db="EMBL/GenBank/DDBJ databases">
        <authorList>
            <person name="Jaros S."/>
            <person name="Januszkiewicz K."/>
            <person name="Wedrychowicz H."/>
        </authorList>
    </citation>
    <scope>NUCLEOTIDE SEQUENCE [LARGE SCALE GENOMIC DNA]</scope>
    <source>
        <strain evidence="1 2">DSM 21074</strain>
    </source>
</reference>
<accession>A0A1M6LSY9</accession>
<dbReference type="STRING" id="1121955.SAMN02745146_0042"/>
<evidence type="ECO:0000313" key="1">
    <source>
        <dbReference type="EMBL" id="SHJ74327.1"/>
    </source>
</evidence>
<proteinExistence type="predicted"/>
<dbReference type="EMBL" id="FQYN01000010">
    <property type="protein sequence ID" value="SHJ74327.1"/>
    <property type="molecule type" value="Genomic_DNA"/>
</dbReference>
<keyword evidence="2" id="KW-1185">Reference proteome</keyword>
<organism evidence="1 2">
    <name type="scientific">Hymenobacter daecheongensis DSM 21074</name>
    <dbReference type="NCBI Taxonomy" id="1121955"/>
    <lineage>
        <taxon>Bacteria</taxon>
        <taxon>Pseudomonadati</taxon>
        <taxon>Bacteroidota</taxon>
        <taxon>Cytophagia</taxon>
        <taxon>Cytophagales</taxon>
        <taxon>Hymenobacteraceae</taxon>
        <taxon>Hymenobacter</taxon>
    </lineage>
</organism>
<sequence>MAACCGNVSCDCQGSPTDTLAFRFNLDPANGGYLPAQVDSVYVRRVPLDAAQQLKTDSVLLVRPVATVRQPILLSNTQPLPANGTRKLNQYRYVFRLASRVRLPARPPRQYAISNVQLAGDFQGDGCCTCYRNTKKALTLDGKVYDQTIAGQDTVVLSR</sequence>
<evidence type="ECO:0000313" key="2">
    <source>
        <dbReference type="Proteomes" id="UP000184418"/>
    </source>
</evidence>
<protein>
    <submittedName>
        <fullName evidence="1">Uncharacterized protein</fullName>
    </submittedName>
</protein>
<gene>
    <name evidence="1" type="ORF">SAMN02745146_0042</name>
</gene>